<dbReference type="InterPro" id="IPR033948">
    <property type="entry name" value="ETF_beta_N"/>
</dbReference>
<comment type="function">
    <text evidence="7">The electron transfer flavoprotein serves as a specific electron acceptor for other dehydrogenases. It transfers the electrons to the main respiratory chain via ETF-ubiquinone oxidoreductase (ETF dehydrogenase).</text>
</comment>
<dbReference type="EMBL" id="FXYZ01000002">
    <property type="protein sequence ID" value="SMX67989.1"/>
    <property type="molecule type" value="Genomic_DNA"/>
</dbReference>
<dbReference type="AlphaFoldDB" id="A0A2H1HYH0"/>
<evidence type="ECO:0000256" key="3">
    <source>
        <dbReference type="ARBA" id="ARBA00011355"/>
    </source>
</evidence>
<comment type="subunit">
    <text evidence="3">Heterodimer of an alpha and a beta subunit.</text>
</comment>
<dbReference type="GO" id="GO:0009055">
    <property type="term" value="F:electron transfer activity"/>
    <property type="evidence" value="ECO:0007669"/>
    <property type="project" value="InterPro"/>
</dbReference>
<dbReference type="InterPro" id="IPR014729">
    <property type="entry name" value="Rossmann-like_a/b/a_fold"/>
</dbReference>
<organism evidence="9 10">
    <name type="scientific">Brevibacterium aurantiacum</name>
    <dbReference type="NCBI Taxonomy" id="273384"/>
    <lineage>
        <taxon>Bacteria</taxon>
        <taxon>Bacillati</taxon>
        <taxon>Actinomycetota</taxon>
        <taxon>Actinomycetes</taxon>
        <taxon>Micrococcales</taxon>
        <taxon>Brevibacteriaceae</taxon>
        <taxon>Brevibacterium</taxon>
    </lineage>
</organism>
<evidence type="ECO:0000256" key="7">
    <source>
        <dbReference type="ARBA" id="ARBA00025649"/>
    </source>
</evidence>
<evidence type="ECO:0000313" key="10">
    <source>
        <dbReference type="Proteomes" id="UP000234327"/>
    </source>
</evidence>
<accession>A0A2H1HYH0</accession>
<name>A0A2H1HYH0_BREAU</name>
<evidence type="ECO:0000259" key="8">
    <source>
        <dbReference type="SMART" id="SM00893"/>
    </source>
</evidence>
<comment type="cofactor">
    <cofactor evidence="1">
        <name>FAD</name>
        <dbReference type="ChEBI" id="CHEBI:57692"/>
    </cofactor>
</comment>
<proteinExistence type="inferred from homology"/>
<dbReference type="Proteomes" id="UP000234327">
    <property type="component" value="Unassembled WGS sequence"/>
</dbReference>
<reference evidence="9 10" key="1">
    <citation type="submission" date="2017-03" db="EMBL/GenBank/DDBJ databases">
        <authorList>
            <person name="Afonso C.L."/>
            <person name="Miller P.J."/>
            <person name="Scott M.A."/>
            <person name="Spackman E."/>
            <person name="Goraichik I."/>
            <person name="Dimitrov K.M."/>
            <person name="Suarez D.L."/>
            <person name="Swayne D.E."/>
        </authorList>
    </citation>
    <scope>NUCLEOTIDE SEQUENCE [LARGE SCALE GENOMIC DNA]</scope>
    <source>
        <strain evidence="10">6(3)</strain>
    </source>
</reference>
<sequence length="297" mass="31303">MDMIGSNPDPVNGRKSATCRLRDESLTQLELLHEPKESSLKIAVLVKEVPDTYGDRKLNLETGLADRGASEAVLDEIGERALEVALTQKDSDGDTEVTVISMAPDTATATIRKGLAMGADNAVHVADEGLAGADLGLTAEVLAAALRRGEFDLVVTGNVSTDGNGGMMPAMLAEHLDYPHVTGLTTVELGDGKVSGTRAVESGKQQVSAELPAVISITEALPEARFPNFKGIMAAKKKPFEVISLSDLDIDAEDLSVARSIMVTVAEKPPREAGEKVVDEGNGGVELAEYLTKNRLA</sequence>
<keyword evidence="5" id="KW-0813">Transport</keyword>
<dbReference type="PIRSF" id="PIRSF000090">
    <property type="entry name" value="Beta-ETF"/>
    <property type="match status" value="1"/>
</dbReference>
<dbReference type="SMART" id="SM00893">
    <property type="entry name" value="ETF"/>
    <property type="match status" value="1"/>
</dbReference>
<protein>
    <recommendedName>
        <fullName evidence="4">Electron transfer flavoprotein subunit beta</fullName>
    </recommendedName>
</protein>
<evidence type="ECO:0000256" key="4">
    <source>
        <dbReference type="ARBA" id="ARBA00016797"/>
    </source>
</evidence>
<evidence type="ECO:0000256" key="2">
    <source>
        <dbReference type="ARBA" id="ARBA00007557"/>
    </source>
</evidence>
<dbReference type="CDD" id="cd01714">
    <property type="entry name" value="ETF_beta"/>
    <property type="match status" value="1"/>
</dbReference>
<comment type="similarity">
    <text evidence="2">Belongs to the ETF beta-subunit/FixA family.</text>
</comment>
<dbReference type="SUPFAM" id="SSF52402">
    <property type="entry name" value="Adenine nucleotide alpha hydrolases-like"/>
    <property type="match status" value="1"/>
</dbReference>
<dbReference type="GO" id="GO:0005829">
    <property type="term" value="C:cytosol"/>
    <property type="evidence" value="ECO:0007669"/>
    <property type="project" value="TreeGrafter"/>
</dbReference>
<keyword evidence="6" id="KW-0249">Electron transport</keyword>
<gene>
    <name evidence="9" type="ORF">BAURA63_00587</name>
</gene>
<evidence type="ECO:0000256" key="1">
    <source>
        <dbReference type="ARBA" id="ARBA00001974"/>
    </source>
</evidence>
<dbReference type="PANTHER" id="PTHR21294">
    <property type="entry name" value="ELECTRON TRANSFER FLAVOPROTEIN BETA-SUBUNIT"/>
    <property type="match status" value="1"/>
</dbReference>
<evidence type="ECO:0000256" key="5">
    <source>
        <dbReference type="ARBA" id="ARBA00022448"/>
    </source>
</evidence>
<dbReference type="InterPro" id="IPR012255">
    <property type="entry name" value="ETF_b"/>
</dbReference>
<dbReference type="Pfam" id="PF01012">
    <property type="entry name" value="ETF"/>
    <property type="match status" value="1"/>
</dbReference>
<feature type="domain" description="Electron transfer flavoprotein alpha/beta-subunit N-terminal" evidence="8">
    <location>
        <begin position="62"/>
        <end position="252"/>
    </location>
</feature>
<dbReference type="InterPro" id="IPR014730">
    <property type="entry name" value="ETF_a/b_N"/>
</dbReference>
<evidence type="ECO:0000256" key="6">
    <source>
        <dbReference type="ARBA" id="ARBA00022982"/>
    </source>
</evidence>
<dbReference type="PANTHER" id="PTHR21294:SF8">
    <property type="entry name" value="ELECTRON TRANSFER FLAVOPROTEIN SUBUNIT BETA"/>
    <property type="match status" value="1"/>
</dbReference>
<dbReference type="Gene3D" id="3.40.50.620">
    <property type="entry name" value="HUPs"/>
    <property type="match status" value="1"/>
</dbReference>
<evidence type="ECO:0000313" key="9">
    <source>
        <dbReference type="EMBL" id="SMX67989.1"/>
    </source>
</evidence>